<dbReference type="OMA" id="DHDAFQH"/>
<dbReference type="CDD" id="cd00586">
    <property type="entry name" value="4HBT"/>
    <property type="match status" value="1"/>
</dbReference>
<feature type="region of interest" description="Disordered" evidence="1">
    <location>
        <begin position="1"/>
        <end position="66"/>
    </location>
</feature>
<organism evidence="2 3">
    <name type="scientific">Hypholoma sublateritium (strain FD-334 SS-4)</name>
    <dbReference type="NCBI Taxonomy" id="945553"/>
    <lineage>
        <taxon>Eukaryota</taxon>
        <taxon>Fungi</taxon>
        <taxon>Dikarya</taxon>
        <taxon>Basidiomycota</taxon>
        <taxon>Agaricomycotina</taxon>
        <taxon>Agaricomycetes</taxon>
        <taxon>Agaricomycetidae</taxon>
        <taxon>Agaricales</taxon>
        <taxon>Agaricineae</taxon>
        <taxon>Strophariaceae</taxon>
        <taxon>Hypholoma</taxon>
    </lineage>
</organism>
<evidence type="ECO:0000256" key="1">
    <source>
        <dbReference type="SAM" id="MobiDB-lite"/>
    </source>
</evidence>
<dbReference type="PANTHER" id="PTHR31793">
    <property type="entry name" value="4-HYDROXYBENZOYL-COA THIOESTERASE FAMILY MEMBER"/>
    <property type="match status" value="1"/>
</dbReference>
<dbReference type="Proteomes" id="UP000054270">
    <property type="component" value="Unassembled WGS sequence"/>
</dbReference>
<name>A0A0D2L6W7_HYPSF</name>
<accession>A0A0D2L6W7</accession>
<sequence length="275" mass="30651">MISSHIPRALRSAPRTLTQHRTWHSRKPTSSISELQAAFKDPSSPFHLPPGTLGPDSPDAPPATAGFGTLAAEVEASAEKEGAQAALEEAEGKLLDRGCDPTSFWEQRIVWGDQDSFQHVNNVRYIRFFESARIKWMTSLGTALGGPARADAMLKGHGVSLILKSIEVRFRRPVTYPDTLLIGYSLFNPEAHHSPGPTPPRMDKAQFHVRAYAYSLAQKAVVTESREALVWYDYDKLAKCDPGEEAAALLRKRAEQGEEDYYTRALAKMKPEKYW</sequence>
<dbReference type="Pfam" id="PF13279">
    <property type="entry name" value="4HBT_2"/>
    <property type="match status" value="1"/>
</dbReference>
<reference evidence="3" key="1">
    <citation type="submission" date="2014-04" db="EMBL/GenBank/DDBJ databases">
        <title>Evolutionary Origins and Diversification of the Mycorrhizal Mutualists.</title>
        <authorList>
            <consortium name="DOE Joint Genome Institute"/>
            <consortium name="Mycorrhizal Genomics Consortium"/>
            <person name="Kohler A."/>
            <person name="Kuo A."/>
            <person name="Nagy L.G."/>
            <person name="Floudas D."/>
            <person name="Copeland A."/>
            <person name="Barry K.W."/>
            <person name="Cichocki N."/>
            <person name="Veneault-Fourrey C."/>
            <person name="LaButti K."/>
            <person name="Lindquist E.A."/>
            <person name="Lipzen A."/>
            <person name="Lundell T."/>
            <person name="Morin E."/>
            <person name="Murat C."/>
            <person name="Riley R."/>
            <person name="Ohm R."/>
            <person name="Sun H."/>
            <person name="Tunlid A."/>
            <person name="Henrissat B."/>
            <person name="Grigoriev I.V."/>
            <person name="Hibbett D.S."/>
            <person name="Martin F."/>
        </authorList>
    </citation>
    <scope>NUCLEOTIDE SEQUENCE [LARGE SCALE GENOMIC DNA]</scope>
    <source>
        <strain evidence="3">FD-334 SS-4</strain>
    </source>
</reference>
<dbReference type="SUPFAM" id="SSF54637">
    <property type="entry name" value="Thioesterase/thiol ester dehydrase-isomerase"/>
    <property type="match status" value="1"/>
</dbReference>
<evidence type="ECO:0000313" key="2">
    <source>
        <dbReference type="EMBL" id="KJA22737.1"/>
    </source>
</evidence>
<dbReference type="InterPro" id="IPR029069">
    <property type="entry name" value="HotDog_dom_sf"/>
</dbReference>
<evidence type="ECO:0000313" key="3">
    <source>
        <dbReference type="Proteomes" id="UP000054270"/>
    </source>
</evidence>
<evidence type="ECO:0008006" key="4">
    <source>
        <dbReference type="Google" id="ProtNLM"/>
    </source>
</evidence>
<keyword evidence="3" id="KW-1185">Reference proteome</keyword>
<gene>
    <name evidence="2" type="ORF">HYPSUDRAFT_201834</name>
</gene>
<dbReference type="OrthoDB" id="5538558at2759"/>
<dbReference type="InterPro" id="IPR050563">
    <property type="entry name" value="4-hydroxybenzoyl-CoA_TE"/>
</dbReference>
<dbReference type="Gene3D" id="3.10.129.10">
    <property type="entry name" value="Hotdog Thioesterase"/>
    <property type="match status" value="1"/>
</dbReference>
<dbReference type="AlphaFoldDB" id="A0A0D2L6W7"/>
<dbReference type="PANTHER" id="PTHR31793:SF39">
    <property type="entry name" value="THIOESTERASE_THIOL ESTER DEHYDRASE-ISOMERASE"/>
    <property type="match status" value="1"/>
</dbReference>
<dbReference type="EMBL" id="KN817547">
    <property type="protein sequence ID" value="KJA22737.1"/>
    <property type="molecule type" value="Genomic_DNA"/>
</dbReference>
<proteinExistence type="predicted"/>
<protein>
    <recommendedName>
        <fullName evidence="4">Thioesterase domain-containing protein</fullName>
    </recommendedName>
</protein>
<dbReference type="GO" id="GO:0047617">
    <property type="term" value="F:fatty acyl-CoA hydrolase activity"/>
    <property type="evidence" value="ECO:0007669"/>
    <property type="project" value="TreeGrafter"/>
</dbReference>